<evidence type="ECO:0000313" key="2">
    <source>
        <dbReference type="EMBL" id="KAK1283585.1"/>
    </source>
</evidence>
<dbReference type="EMBL" id="JAUJYO010000021">
    <property type="protein sequence ID" value="KAK1283585.1"/>
    <property type="molecule type" value="Genomic_DNA"/>
</dbReference>
<organism evidence="2 3">
    <name type="scientific">Acorus calamus</name>
    <name type="common">Sweet flag</name>
    <dbReference type="NCBI Taxonomy" id="4465"/>
    <lineage>
        <taxon>Eukaryota</taxon>
        <taxon>Viridiplantae</taxon>
        <taxon>Streptophyta</taxon>
        <taxon>Embryophyta</taxon>
        <taxon>Tracheophyta</taxon>
        <taxon>Spermatophyta</taxon>
        <taxon>Magnoliopsida</taxon>
        <taxon>Liliopsida</taxon>
        <taxon>Acoraceae</taxon>
        <taxon>Acorus</taxon>
    </lineage>
</organism>
<protein>
    <submittedName>
        <fullName evidence="2">Uncharacterized protein</fullName>
    </submittedName>
</protein>
<evidence type="ECO:0000313" key="3">
    <source>
        <dbReference type="Proteomes" id="UP001180020"/>
    </source>
</evidence>
<accession>A0AAV9C3A0</accession>
<dbReference type="Proteomes" id="UP001180020">
    <property type="component" value="Unassembled WGS sequence"/>
</dbReference>
<proteinExistence type="predicted"/>
<reference evidence="2" key="1">
    <citation type="journal article" date="2023" name="Nat. Commun.">
        <title>Diploid and tetraploid genomes of Acorus and the evolution of monocots.</title>
        <authorList>
            <person name="Ma L."/>
            <person name="Liu K.W."/>
            <person name="Li Z."/>
            <person name="Hsiao Y.Y."/>
            <person name="Qi Y."/>
            <person name="Fu T."/>
            <person name="Tang G.D."/>
            <person name="Zhang D."/>
            <person name="Sun W.H."/>
            <person name="Liu D.K."/>
            <person name="Li Y."/>
            <person name="Chen G.Z."/>
            <person name="Liu X.D."/>
            <person name="Liao X.Y."/>
            <person name="Jiang Y.T."/>
            <person name="Yu X."/>
            <person name="Hao Y."/>
            <person name="Huang J."/>
            <person name="Zhao X.W."/>
            <person name="Ke S."/>
            <person name="Chen Y.Y."/>
            <person name="Wu W.L."/>
            <person name="Hsu J.L."/>
            <person name="Lin Y.F."/>
            <person name="Huang M.D."/>
            <person name="Li C.Y."/>
            <person name="Huang L."/>
            <person name="Wang Z.W."/>
            <person name="Zhao X."/>
            <person name="Zhong W.Y."/>
            <person name="Peng D.H."/>
            <person name="Ahmad S."/>
            <person name="Lan S."/>
            <person name="Zhang J.S."/>
            <person name="Tsai W.C."/>
            <person name="Van de Peer Y."/>
            <person name="Liu Z.J."/>
        </authorList>
    </citation>
    <scope>NUCLEOTIDE SEQUENCE</scope>
    <source>
        <strain evidence="2">CP</strain>
    </source>
</reference>
<feature type="region of interest" description="Disordered" evidence="1">
    <location>
        <begin position="67"/>
        <end position="87"/>
    </location>
</feature>
<dbReference type="AlphaFoldDB" id="A0AAV9C3A0"/>
<comment type="caution">
    <text evidence="2">The sequence shown here is derived from an EMBL/GenBank/DDBJ whole genome shotgun (WGS) entry which is preliminary data.</text>
</comment>
<name>A0AAV9C3A0_ACOCL</name>
<reference evidence="2" key="2">
    <citation type="submission" date="2023-06" db="EMBL/GenBank/DDBJ databases">
        <authorList>
            <person name="Ma L."/>
            <person name="Liu K.-W."/>
            <person name="Li Z."/>
            <person name="Hsiao Y.-Y."/>
            <person name="Qi Y."/>
            <person name="Fu T."/>
            <person name="Tang G."/>
            <person name="Zhang D."/>
            <person name="Sun W.-H."/>
            <person name="Liu D.-K."/>
            <person name="Li Y."/>
            <person name="Chen G.-Z."/>
            <person name="Liu X.-D."/>
            <person name="Liao X.-Y."/>
            <person name="Jiang Y.-T."/>
            <person name="Yu X."/>
            <person name="Hao Y."/>
            <person name="Huang J."/>
            <person name="Zhao X.-W."/>
            <person name="Ke S."/>
            <person name="Chen Y.-Y."/>
            <person name="Wu W.-L."/>
            <person name="Hsu J.-L."/>
            <person name="Lin Y.-F."/>
            <person name="Huang M.-D."/>
            <person name="Li C.-Y."/>
            <person name="Huang L."/>
            <person name="Wang Z.-W."/>
            <person name="Zhao X."/>
            <person name="Zhong W.-Y."/>
            <person name="Peng D.-H."/>
            <person name="Ahmad S."/>
            <person name="Lan S."/>
            <person name="Zhang J.-S."/>
            <person name="Tsai W.-C."/>
            <person name="Van De Peer Y."/>
            <person name="Liu Z.-J."/>
        </authorList>
    </citation>
    <scope>NUCLEOTIDE SEQUENCE</scope>
    <source>
        <strain evidence="2">CP</strain>
        <tissue evidence="2">Leaves</tissue>
    </source>
</reference>
<gene>
    <name evidence="2" type="ORF">QJS10_CPB21g00143</name>
</gene>
<evidence type="ECO:0000256" key="1">
    <source>
        <dbReference type="SAM" id="MobiDB-lite"/>
    </source>
</evidence>
<sequence length="135" mass="15033">MKDILDFVRKLIEMYASSVASSLDNCNGLVAEAIGNGSSCGTPSQSSSGEGREVRRFDRFLQENIQTQRLKSDHGGDGRDEHNSKPYVCRVRSVNESDSHNKQRHYVPKSICQVHLVLVTSISPQTLQIHMDAVM</sequence>
<feature type="compositionally biased region" description="Basic and acidic residues" evidence="1">
    <location>
        <begin position="70"/>
        <end position="84"/>
    </location>
</feature>
<keyword evidence="3" id="KW-1185">Reference proteome</keyword>